<feature type="coiled-coil region" evidence="3">
    <location>
        <begin position="744"/>
        <end position="771"/>
    </location>
</feature>
<proteinExistence type="predicted"/>
<dbReference type="SUPFAM" id="SSF47923">
    <property type="entry name" value="Ypt/Rab-GAP domain of gyp1p"/>
    <property type="match status" value="1"/>
</dbReference>
<dbReference type="SMART" id="SM00320">
    <property type="entry name" value="WD40"/>
    <property type="match status" value="4"/>
</dbReference>
<dbReference type="InterPro" id="IPR035969">
    <property type="entry name" value="Rab-GAP_TBC_sf"/>
</dbReference>
<evidence type="ECO:0000256" key="4">
    <source>
        <dbReference type="SAM" id="MobiDB-lite"/>
    </source>
</evidence>
<keyword evidence="2" id="KW-0677">Repeat</keyword>
<dbReference type="PANTHER" id="PTHR19853">
    <property type="entry name" value="WD REPEAT CONTAINING PROTEIN 3 WDR3"/>
    <property type="match status" value="1"/>
</dbReference>
<feature type="compositionally biased region" description="Acidic residues" evidence="4">
    <location>
        <begin position="1188"/>
        <end position="1210"/>
    </location>
</feature>
<organism evidence="5 6">
    <name type="scientific">Chloropicon roscoffensis</name>
    <dbReference type="NCBI Taxonomy" id="1461544"/>
    <lineage>
        <taxon>Eukaryota</taxon>
        <taxon>Viridiplantae</taxon>
        <taxon>Chlorophyta</taxon>
        <taxon>Chloropicophyceae</taxon>
        <taxon>Chloropicales</taxon>
        <taxon>Chloropicaceae</taxon>
        <taxon>Chloropicon</taxon>
    </lineage>
</organism>
<dbReference type="Proteomes" id="UP001472866">
    <property type="component" value="Chromosome 11"/>
</dbReference>
<dbReference type="AlphaFoldDB" id="A0AAX4PG03"/>
<dbReference type="SUPFAM" id="SSF50978">
    <property type="entry name" value="WD40 repeat-like"/>
    <property type="match status" value="1"/>
</dbReference>
<dbReference type="InterPro" id="IPR015943">
    <property type="entry name" value="WD40/YVTN_repeat-like_dom_sf"/>
</dbReference>
<dbReference type="GO" id="GO:0036064">
    <property type="term" value="C:ciliary basal body"/>
    <property type="evidence" value="ECO:0007669"/>
    <property type="project" value="TreeGrafter"/>
</dbReference>
<dbReference type="InterPro" id="IPR001680">
    <property type="entry name" value="WD40_rpt"/>
</dbReference>
<name>A0AAX4PG03_9CHLO</name>
<evidence type="ECO:0000313" key="5">
    <source>
        <dbReference type="EMBL" id="WZN65174.1"/>
    </source>
</evidence>
<dbReference type="EMBL" id="CP151511">
    <property type="protein sequence ID" value="WZN65174.1"/>
    <property type="molecule type" value="Genomic_DNA"/>
</dbReference>
<dbReference type="InterPro" id="IPR036322">
    <property type="entry name" value="WD40_repeat_dom_sf"/>
</dbReference>
<protein>
    <submittedName>
        <fullName evidence="5">Rab-GAP TBC domain-containing protein</fullName>
    </submittedName>
</protein>
<accession>A0AAX4PG03</accession>
<keyword evidence="3" id="KW-0175">Coiled coil</keyword>
<feature type="region of interest" description="Disordered" evidence="4">
    <location>
        <begin position="1125"/>
        <end position="1242"/>
    </location>
</feature>
<evidence type="ECO:0000256" key="3">
    <source>
        <dbReference type="SAM" id="Coils"/>
    </source>
</evidence>
<feature type="compositionally biased region" description="Low complexity" evidence="4">
    <location>
        <begin position="1161"/>
        <end position="1179"/>
    </location>
</feature>
<feature type="compositionally biased region" description="Low complexity" evidence="4">
    <location>
        <begin position="1221"/>
        <end position="1234"/>
    </location>
</feature>
<evidence type="ECO:0000313" key="6">
    <source>
        <dbReference type="Proteomes" id="UP001472866"/>
    </source>
</evidence>
<dbReference type="PANTHER" id="PTHR19853:SF1">
    <property type="entry name" value="TBC1 DOMAIN FAMILY MEMBER 31"/>
    <property type="match status" value="1"/>
</dbReference>
<dbReference type="GO" id="GO:0060271">
    <property type="term" value="P:cilium assembly"/>
    <property type="evidence" value="ECO:0007669"/>
    <property type="project" value="TreeGrafter"/>
</dbReference>
<feature type="compositionally biased region" description="Basic and acidic residues" evidence="4">
    <location>
        <begin position="1125"/>
        <end position="1144"/>
    </location>
</feature>
<dbReference type="Gene3D" id="2.130.10.10">
    <property type="entry name" value="YVTN repeat-like/Quinoprotein amine dehydrogenase"/>
    <property type="match status" value="2"/>
</dbReference>
<evidence type="ECO:0000256" key="1">
    <source>
        <dbReference type="ARBA" id="ARBA00022574"/>
    </source>
</evidence>
<keyword evidence="6" id="KW-1185">Reference proteome</keyword>
<dbReference type="Gene3D" id="1.10.472.80">
    <property type="entry name" value="Ypt/Rab-GAP domain of gyp1p, domain 3"/>
    <property type="match status" value="1"/>
</dbReference>
<sequence>MAEEIADPGAVISGRFGRIWRSKPKGSSTGTVSTFAFRSGGSTGGRNTDLELTSVAFSPLGDSICTVDSHGRVYVLHVTSNRFAQLDCTGSAGTSVSFSTKTKRQVFVAFEAGYVKVYDTESSKLQATLRCLRGHPHSLQVSDSGQKLLSCSTDSLHLWDLTTYNREGVLDCKQFGAAQARFCKKGILSSFRDGATWLWGKGNLGQRHKFEPPGLNMAGVKDLAVTSRGLVVAAGDFPFLCVWTLADGRVKHGIQLPSHVDKVMQLVALKTTNLVAALCSDNRVRIVDVAKGLMVLDAESPIPDASSFAVDDHANYLALISERGAMAVVDLSEKVRAAGIQENLAVVELPAHEMPARVPEPPKRSAAAGVATPEAEPKVDDRMTRRKLKHLLDTYGEFPEKYRILIWKTLLCLPQNRGAHFALKKQGTHSAFETLEDDYPIRNTVLLDRLSGLVSSLAHWTPLFGQVTYLPAFVFPFIKVFGADELSCFEAAATILSNWCKEWFEMFPGPPLQLLARVEDSLIKADPGLAQAMSKTGGVQVHAWTLLQSLFSEVLSRHEWLKLFDHVLSNPPSFMECFVVAYLSYFRQSIMSAPTKDEVYLFFRRSEPVNINQVLLRAYGLKRARQTPHIWRLDALPQGDSYPIFASYPEHIVNFQIHQYERLSAEEKELHRKRALLDEMVTKKQSKEALAGMAKDGHLKEVAQRQRQKISKLDERILGERMRLEEMEKLFRVQQLEDMERAAATSVAEQQAAYKKEVESLERELEHKRKLLSFEVKSKMESEAVNALESQVNRKRLEVDGQAAMQSRLDALRTEFETKASELELRRQSKLRAWSAEDEEDKVRERHQLEKARQLSRLEEENKARMEALSLINRTAMEGEAELQQVEFERRKRKVDVSEAAITREVVEAEQQREAVAVAAMKESFEREVERQNAWLDSQRLRREDEFSKVLDTFHKIMNERRKQLSGLRRSRLHKEQQARFLQRYRSLEVQNSTESQAVDGLVKMLLVEQQKDLELSLQLESEERMLGGRAAFLADVARSQSHTESQEKQKFQRARERMVSKASKLEESLRKKHSEVFSKLKFEREKMIAELQKDWRQKASEEELASMEEAAESYKAAQRKLHEAYGRHERTLQQDLERTRAKAAELGVPDIGASAGEGGAVVERAGPSLHQAATAAAASSPRKEASNLEDTDVSEMSESAEDYEGAEEDSALREQDLPTSGSESSLGEELLAGGPRGSRRG</sequence>
<dbReference type="InterPro" id="IPR051570">
    <property type="entry name" value="TBC1_cilium_biogenesis"/>
</dbReference>
<keyword evidence="1" id="KW-0853">WD repeat</keyword>
<evidence type="ECO:0000256" key="2">
    <source>
        <dbReference type="ARBA" id="ARBA00022737"/>
    </source>
</evidence>
<reference evidence="5 6" key="1">
    <citation type="submission" date="2024-03" db="EMBL/GenBank/DDBJ databases">
        <title>Complete genome sequence of the green alga Chloropicon roscoffensis RCC1871.</title>
        <authorList>
            <person name="Lemieux C."/>
            <person name="Pombert J.-F."/>
            <person name="Otis C."/>
            <person name="Turmel M."/>
        </authorList>
    </citation>
    <scope>NUCLEOTIDE SEQUENCE [LARGE SCALE GENOMIC DNA]</scope>
    <source>
        <strain evidence="5 6">RCC1871</strain>
    </source>
</reference>
<gene>
    <name evidence="5" type="ORF">HKI87_11g67310</name>
</gene>